<dbReference type="SUPFAM" id="SSF53474">
    <property type="entry name" value="alpha/beta-Hydrolases"/>
    <property type="match status" value="1"/>
</dbReference>
<dbReference type="PROSITE" id="PS51257">
    <property type="entry name" value="PROKAR_LIPOPROTEIN"/>
    <property type="match status" value="1"/>
</dbReference>
<dbReference type="GO" id="GO:0005576">
    <property type="term" value="C:extracellular region"/>
    <property type="evidence" value="ECO:0007669"/>
    <property type="project" value="UniProtKB-SubCell"/>
</dbReference>
<evidence type="ECO:0000256" key="4">
    <source>
        <dbReference type="ARBA" id="ARBA00022729"/>
    </source>
</evidence>
<proteinExistence type="predicted"/>
<dbReference type="OrthoDB" id="9764953at2"/>
<evidence type="ECO:0000313" key="9">
    <source>
        <dbReference type="Proteomes" id="UP000199032"/>
    </source>
</evidence>
<dbReference type="Gene3D" id="3.40.50.1820">
    <property type="entry name" value="alpha/beta hydrolase"/>
    <property type="match status" value="1"/>
</dbReference>
<evidence type="ECO:0000256" key="7">
    <source>
        <dbReference type="ARBA" id="ARBA00023326"/>
    </source>
</evidence>
<keyword evidence="2" id="KW-0964">Secreted</keyword>
<dbReference type="AlphaFoldDB" id="A0A0S4LKP8"/>
<evidence type="ECO:0000256" key="2">
    <source>
        <dbReference type="ARBA" id="ARBA00022525"/>
    </source>
</evidence>
<dbReference type="STRING" id="1742972.COMA1_40005"/>
<evidence type="ECO:0000256" key="1">
    <source>
        <dbReference type="ARBA" id="ARBA00004613"/>
    </source>
</evidence>
<protein>
    <submittedName>
        <fullName evidence="8">Poly(3-hydroxybutyrate) depolymerase-like protein</fullName>
    </submittedName>
</protein>
<sequence>MGFKCPVVVPSRLHQQVVVCASLFLLITACSENTTPPQLEAFAYPTTTGHCLAGSRSGAAGATDGRVSAEGIKYMVRTPLNYDGTFAHSLLMVYAPAGTSRWASERLTGLTTEATRAGFVVVYVDHKQLNIQTVEQLGKIPELVAKEWCIDEKRIYATGHSDGGTASLALAVLDKTKKIPAAIAPSAAGWTGKDLEEFQCRDPIPVMVMHGRNDSLFPGWGAQTSAWWAKCNNCDVIKTKAVDAGCLVYQGCAAGGATLYCEGAGSHRDWPNLNRVMLDFFTHPEKFL</sequence>
<keyword evidence="4" id="KW-0732">Signal</keyword>
<organism evidence="8 9">
    <name type="scientific">Candidatus Nitrospira nitrosa</name>
    <dbReference type="NCBI Taxonomy" id="1742972"/>
    <lineage>
        <taxon>Bacteria</taxon>
        <taxon>Pseudomonadati</taxon>
        <taxon>Nitrospirota</taxon>
        <taxon>Nitrospiria</taxon>
        <taxon>Nitrospirales</taxon>
        <taxon>Nitrospiraceae</taxon>
        <taxon>Nitrospira</taxon>
    </lineage>
</organism>
<dbReference type="PANTHER" id="PTHR38050:SF2">
    <property type="entry name" value="FERULOYL ESTERASE C-RELATED"/>
    <property type="match status" value="1"/>
</dbReference>
<dbReference type="GO" id="GO:0030600">
    <property type="term" value="F:feruloyl esterase activity"/>
    <property type="evidence" value="ECO:0007669"/>
    <property type="project" value="InterPro"/>
</dbReference>
<dbReference type="RefSeq" id="WP_090749821.1">
    <property type="nucleotide sequence ID" value="NZ_CZQA01000010.1"/>
</dbReference>
<accession>A0A0S4LKP8</accession>
<gene>
    <name evidence="8" type="ORF">COMA1_40005</name>
</gene>
<evidence type="ECO:0000256" key="6">
    <source>
        <dbReference type="ARBA" id="ARBA00023277"/>
    </source>
</evidence>
<keyword evidence="9" id="KW-1185">Reference proteome</keyword>
<reference evidence="8 9" key="1">
    <citation type="submission" date="2015-10" db="EMBL/GenBank/DDBJ databases">
        <authorList>
            <person name="Gilbert D.G."/>
        </authorList>
    </citation>
    <scope>NUCLEOTIDE SEQUENCE [LARGE SCALE GENOMIC DNA]</scope>
    <source>
        <strain evidence="8">COMA1</strain>
    </source>
</reference>
<dbReference type="GO" id="GO:0045493">
    <property type="term" value="P:xylan catabolic process"/>
    <property type="evidence" value="ECO:0007669"/>
    <property type="project" value="UniProtKB-KW"/>
</dbReference>
<keyword evidence="3" id="KW-0858">Xylan degradation</keyword>
<keyword evidence="6" id="KW-0119">Carbohydrate metabolism</keyword>
<evidence type="ECO:0000313" key="8">
    <source>
        <dbReference type="EMBL" id="CUS37338.1"/>
    </source>
</evidence>
<keyword evidence="5" id="KW-0378">Hydrolase</keyword>
<dbReference type="InterPro" id="IPR043595">
    <property type="entry name" value="FaeB/C/D"/>
</dbReference>
<comment type="subcellular location">
    <subcellularLocation>
        <location evidence="1">Secreted</location>
    </subcellularLocation>
</comment>
<keyword evidence="7" id="KW-0624">Polysaccharide degradation</keyword>
<evidence type="ECO:0000256" key="5">
    <source>
        <dbReference type="ARBA" id="ARBA00022801"/>
    </source>
</evidence>
<dbReference type="Proteomes" id="UP000199032">
    <property type="component" value="Unassembled WGS sequence"/>
</dbReference>
<name>A0A0S4LKP8_9BACT</name>
<dbReference type="PANTHER" id="PTHR38050">
    <property type="match status" value="1"/>
</dbReference>
<dbReference type="EMBL" id="CZQA01000010">
    <property type="protein sequence ID" value="CUS37338.1"/>
    <property type="molecule type" value="Genomic_DNA"/>
</dbReference>
<evidence type="ECO:0000256" key="3">
    <source>
        <dbReference type="ARBA" id="ARBA00022651"/>
    </source>
</evidence>
<dbReference type="InterPro" id="IPR029058">
    <property type="entry name" value="AB_hydrolase_fold"/>
</dbReference>